<dbReference type="InterPro" id="IPR027417">
    <property type="entry name" value="P-loop_NTPase"/>
</dbReference>
<feature type="region of interest" description="Disordered" evidence="2">
    <location>
        <begin position="359"/>
        <end position="383"/>
    </location>
</feature>
<evidence type="ECO:0000259" key="3">
    <source>
        <dbReference type="SMART" id="SM00382"/>
    </source>
</evidence>
<accession>A0AAW1T843</accession>
<feature type="domain" description="AAA+ ATPase" evidence="3">
    <location>
        <begin position="18"/>
        <end position="259"/>
    </location>
</feature>
<feature type="compositionally biased region" description="Polar residues" evidence="2">
    <location>
        <begin position="363"/>
        <end position="377"/>
    </location>
</feature>
<dbReference type="InterPro" id="IPR051055">
    <property type="entry name" value="PIF1_helicase"/>
</dbReference>
<comment type="catalytic activity">
    <reaction evidence="1">
        <text>ATP + H2O = ADP + phosphate + H(+)</text>
        <dbReference type="Rhea" id="RHEA:13065"/>
        <dbReference type="ChEBI" id="CHEBI:15377"/>
        <dbReference type="ChEBI" id="CHEBI:15378"/>
        <dbReference type="ChEBI" id="CHEBI:30616"/>
        <dbReference type="ChEBI" id="CHEBI:43474"/>
        <dbReference type="ChEBI" id="CHEBI:456216"/>
        <dbReference type="EC" id="5.6.2.3"/>
    </reaction>
</comment>
<sequence length="617" mass="69277">MSTLLDDCQLSAKRDILAGQNVLITGPAGTGKSTLMRIIMRSLQAKHRQIGLTAMTGCAAEGINGVTLHSLLGIGVPNLIGDFRRMFGKKDDLRALHVLIIDEVSMMSGEFLQHLEETIRLVRSPRGSNQWEQPPFGGLQVVLCGDFHQLPPIPERLTADQRREALEHRHSSFQVHQLRHVHRQDNASFIDILHNIRQGSQLPAQIQQLEDTCCRPLSRRDDGIEPTQLYCTNADVGRINRDQLAALPSERHVYHKIDRVVPDEKAVPEEHPRLSRALWNSSWWKETRVPKAVELKYDAQVMLLANLSTGNPYLINGSRGIIKGFVAAESMRKPLKEQLELMHRADSLGMHRFSHLQPDWDDSSSGVKAHATSNMPNQADKPEMQQPALGWASLGASTLQRTDPQVESESQQVDPATVGLCERDVADHLRYLCSGHGPLAISWHSKDDLRVKLIRLQSQLSALEHFSFQHPGARLPKVKFKSCNRLITVLPFPYEHDERYIGRCIRVQLPLGLAWAITVHKSQGMTLDYMHAHLEGAFSPGQVYVALSRAQTLEGLQISGLCSVGILVDDKVKQFYAGCFPVGRCAWPESSDWHVLGHDRPPTHDWHHLQDVEMAEP</sequence>
<comment type="similarity">
    <text evidence="1">Belongs to the helicase family.</text>
</comment>
<dbReference type="EMBL" id="JALJOV010000224">
    <property type="protein sequence ID" value="KAK9865714.1"/>
    <property type="molecule type" value="Genomic_DNA"/>
</dbReference>
<keyword evidence="1" id="KW-0227">DNA damage</keyword>
<dbReference type="PANTHER" id="PTHR47642">
    <property type="entry name" value="ATP-DEPENDENT DNA HELICASE"/>
    <property type="match status" value="1"/>
</dbReference>
<reference evidence="4 5" key="1">
    <citation type="journal article" date="2024" name="Nat. Commun.">
        <title>Phylogenomics reveals the evolutionary origins of lichenization in chlorophyte algae.</title>
        <authorList>
            <person name="Puginier C."/>
            <person name="Libourel C."/>
            <person name="Otte J."/>
            <person name="Skaloud P."/>
            <person name="Haon M."/>
            <person name="Grisel S."/>
            <person name="Petersen M."/>
            <person name="Berrin J.G."/>
            <person name="Delaux P.M."/>
            <person name="Dal Grande F."/>
            <person name="Keller J."/>
        </authorList>
    </citation>
    <scope>NUCLEOTIDE SEQUENCE [LARGE SCALE GENOMIC DNA]</scope>
    <source>
        <strain evidence="4 5">SAG 2523</strain>
    </source>
</reference>
<gene>
    <name evidence="4" type="ORF">WJX84_008521</name>
</gene>
<dbReference type="Proteomes" id="UP001485043">
    <property type="component" value="Unassembled WGS sequence"/>
</dbReference>
<keyword evidence="1" id="KW-0547">Nucleotide-binding</keyword>
<dbReference type="InterPro" id="IPR010285">
    <property type="entry name" value="DNA_helicase_pif1-like_DEAD"/>
</dbReference>
<name>A0AAW1T843_9CHLO</name>
<keyword evidence="1" id="KW-0234">DNA repair</keyword>
<dbReference type="GO" id="GO:0006310">
    <property type="term" value="P:DNA recombination"/>
    <property type="evidence" value="ECO:0007669"/>
    <property type="project" value="UniProtKB-KW"/>
</dbReference>
<dbReference type="Gene3D" id="3.40.50.300">
    <property type="entry name" value="P-loop containing nucleotide triphosphate hydrolases"/>
    <property type="match status" value="1"/>
</dbReference>
<dbReference type="InterPro" id="IPR003593">
    <property type="entry name" value="AAA+_ATPase"/>
</dbReference>
<dbReference type="GO" id="GO:0016787">
    <property type="term" value="F:hydrolase activity"/>
    <property type="evidence" value="ECO:0007669"/>
    <property type="project" value="UniProtKB-KW"/>
</dbReference>
<keyword evidence="1" id="KW-0347">Helicase</keyword>
<evidence type="ECO:0000313" key="5">
    <source>
        <dbReference type="Proteomes" id="UP001485043"/>
    </source>
</evidence>
<proteinExistence type="inferred from homology"/>
<evidence type="ECO:0000256" key="2">
    <source>
        <dbReference type="SAM" id="MobiDB-lite"/>
    </source>
</evidence>
<evidence type="ECO:0000313" key="4">
    <source>
        <dbReference type="EMBL" id="KAK9865714.1"/>
    </source>
</evidence>
<organism evidence="4 5">
    <name type="scientific">Apatococcus fuscideae</name>
    <dbReference type="NCBI Taxonomy" id="2026836"/>
    <lineage>
        <taxon>Eukaryota</taxon>
        <taxon>Viridiplantae</taxon>
        <taxon>Chlorophyta</taxon>
        <taxon>core chlorophytes</taxon>
        <taxon>Trebouxiophyceae</taxon>
        <taxon>Chlorellales</taxon>
        <taxon>Chlorellaceae</taxon>
        <taxon>Apatococcus</taxon>
    </lineage>
</organism>
<keyword evidence="1" id="KW-0067">ATP-binding</keyword>
<keyword evidence="1" id="KW-0378">Hydrolase</keyword>
<protein>
    <recommendedName>
        <fullName evidence="1">ATP-dependent DNA helicase</fullName>
        <ecNumber evidence="1">5.6.2.3</ecNumber>
    </recommendedName>
</protein>
<comment type="cofactor">
    <cofactor evidence="1">
        <name>Mg(2+)</name>
        <dbReference type="ChEBI" id="CHEBI:18420"/>
    </cofactor>
</comment>
<evidence type="ECO:0000256" key="1">
    <source>
        <dbReference type="RuleBase" id="RU363044"/>
    </source>
</evidence>
<keyword evidence="1" id="KW-0233">DNA recombination</keyword>
<dbReference type="CDD" id="cd18786">
    <property type="entry name" value="SF1_C"/>
    <property type="match status" value="1"/>
</dbReference>
<dbReference type="AlphaFoldDB" id="A0AAW1T843"/>
<dbReference type="Pfam" id="PF05970">
    <property type="entry name" value="PIF1"/>
    <property type="match status" value="1"/>
</dbReference>
<dbReference type="GO" id="GO:0005524">
    <property type="term" value="F:ATP binding"/>
    <property type="evidence" value="ECO:0007669"/>
    <property type="project" value="UniProtKB-KW"/>
</dbReference>
<dbReference type="PANTHER" id="PTHR47642:SF5">
    <property type="entry name" value="ATP-DEPENDENT DNA HELICASE"/>
    <property type="match status" value="1"/>
</dbReference>
<keyword evidence="5" id="KW-1185">Reference proteome</keyword>
<dbReference type="GO" id="GO:0000723">
    <property type="term" value="P:telomere maintenance"/>
    <property type="evidence" value="ECO:0007669"/>
    <property type="project" value="InterPro"/>
</dbReference>
<dbReference type="EC" id="5.6.2.3" evidence="1"/>
<comment type="caution">
    <text evidence="4">The sequence shown here is derived from an EMBL/GenBank/DDBJ whole genome shotgun (WGS) entry which is preliminary data.</text>
</comment>
<dbReference type="GO" id="GO:0043139">
    <property type="term" value="F:5'-3' DNA helicase activity"/>
    <property type="evidence" value="ECO:0007669"/>
    <property type="project" value="UniProtKB-EC"/>
</dbReference>
<dbReference type="SUPFAM" id="SSF52540">
    <property type="entry name" value="P-loop containing nucleoside triphosphate hydrolases"/>
    <property type="match status" value="2"/>
</dbReference>
<dbReference type="GO" id="GO:0006281">
    <property type="term" value="P:DNA repair"/>
    <property type="evidence" value="ECO:0007669"/>
    <property type="project" value="UniProtKB-KW"/>
</dbReference>
<dbReference type="SMART" id="SM00382">
    <property type="entry name" value="AAA"/>
    <property type="match status" value="1"/>
</dbReference>